<keyword evidence="3" id="KW-1185">Reference proteome</keyword>
<proteinExistence type="predicted"/>
<protein>
    <submittedName>
        <fullName evidence="2">Uncharacterized protein</fullName>
    </submittedName>
</protein>
<sequence>MTVRIDYGWAGGSGPIAGASSAGGAGRRLRRMRRRALPNRIEYTAAMRRDRGGDASSAGTIIAGTHETEQVGRTLSAILRQSKKRRAVRTECAGFARDSGWIGRGTAGA</sequence>
<feature type="compositionally biased region" description="Gly residues" evidence="1">
    <location>
        <begin position="11"/>
        <end position="26"/>
    </location>
</feature>
<accession>A0ABT8PBC9</accession>
<evidence type="ECO:0000313" key="2">
    <source>
        <dbReference type="EMBL" id="MDN7932348.1"/>
    </source>
</evidence>
<gene>
    <name evidence="2" type="ORF">QZM52_13755</name>
</gene>
<dbReference type="RefSeq" id="WP_226239885.1">
    <property type="nucleotide sequence ID" value="NZ_JAIZQJ010000001.1"/>
</dbReference>
<feature type="region of interest" description="Disordered" evidence="1">
    <location>
        <begin position="45"/>
        <end position="65"/>
    </location>
</feature>
<dbReference type="EMBL" id="JAUJSQ010000004">
    <property type="protein sequence ID" value="MDN7932348.1"/>
    <property type="molecule type" value="Genomic_DNA"/>
</dbReference>
<organism evidence="2 3">
    <name type="scientific">Burkholderia metallica</name>
    <dbReference type="NCBI Taxonomy" id="488729"/>
    <lineage>
        <taxon>Bacteria</taxon>
        <taxon>Pseudomonadati</taxon>
        <taxon>Pseudomonadota</taxon>
        <taxon>Betaproteobacteria</taxon>
        <taxon>Burkholderiales</taxon>
        <taxon>Burkholderiaceae</taxon>
        <taxon>Burkholderia</taxon>
        <taxon>Burkholderia cepacia complex</taxon>
    </lineage>
</organism>
<dbReference type="Proteomes" id="UP001171606">
    <property type="component" value="Unassembled WGS sequence"/>
</dbReference>
<evidence type="ECO:0000313" key="3">
    <source>
        <dbReference type="Proteomes" id="UP001171606"/>
    </source>
</evidence>
<comment type="caution">
    <text evidence="2">The sequence shown here is derived from an EMBL/GenBank/DDBJ whole genome shotgun (WGS) entry which is preliminary data.</text>
</comment>
<feature type="region of interest" description="Disordered" evidence="1">
    <location>
        <begin position="11"/>
        <end position="30"/>
    </location>
</feature>
<evidence type="ECO:0000256" key="1">
    <source>
        <dbReference type="SAM" id="MobiDB-lite"/>
    </source>
</evidence>
<reference evidence="2" key="1">
    <citation type="submission" date="2023-07" db="EMBL/GenBank/DDBJ databases">
        <title>A collection of bacterial strains from the Burkholderia cepacia Research Laboratory and Repository.</title>
        <authorList>
            <person name="Lipuma J."/>
            <person name="Spilker T."/>
            <person name="Caverly L."/>
        </authorList>
    </citation>
    <scope>NUCLEOTIDE SEQUENCE</scope>
    <source>
        <strain evidence="2">AU42020</strain>
    </source>
</reference>
<name>A0ABT8PBC9_9BURK</name>